<sequence length="320" mass="36988">MSVDVQDNIISFIKNKINMGTIKHLIISWFGGEPLMNMECIRYMGKEIKCFCELRHVKYSSSVVTNGFLLNRKVVKELVDLGVNTFQITIDGDAEIHNKQRRLANGLETYSVIKNNLFDLKNLEGDFQIVLRTNISQQMLGNLDAYINDFSPLFKDKRFFAMYHTVVDFSDLSHDVTDRQVLNEIIYALDKGFRFTSMTDYLSISSKYCYAAKDNHFVVDVDGMLSKCTETNEEYSFIGKIISDGTIEKNQFFNIWRGTRLSDKCLDCENYSICGGGECPLYYLKHGIARCMKYYTLDEKELLLKVSEQQGQYNLTLRKK</sequence>
<dbReference type="NCBIfam" id="TIGR04085">
    <property type="entry name" value="rSAM_more_4Fe4S"/>
    <property type="match status" value="1"/>
</dbReference>
<comment type="caution">
    <text evidence="8">The sequence shown here is derived from an EMBL/GenBank/DDBJ whole genome shotgun (WGS) entry which is preliminary data.</text>
</comment>
<accession>A0A415NT10</accession>
<dbReference type="Gene3D" id="3.20.20.70">
    <property type="entry name" value="Aldolase class I"/>
    <property type="match status" value="1"/>
</dbReference>
<gene>
    <name evidence="8" type="ORF">DWZ83_11000</name>
</gene>
<evidence type="ECO:0000256" key="4">
    <source>
        <dbReference type="ARBA" id="ARBA00022723"/>
    </source>
</evidence>
<dbReference type="PANTHER" id="PTHR43787:SF3">
    <property type="entry name" value="ARYLSULFATASE REGULATORY PROTEIN"/>
    <property type="match status" value="1"/>
</dbReference>
<dbReference type="UniPathway" id="UPA00782"/>
<dbReference type="GO" id="GO:0051539">
    <property type="term" value="F:4 iron, 4 sulfur cluster binding"/>
    <property type="evidence" value="ECO:0007669"/>
    <property type="project" value="UniProtKB-KW"/>
</dbReference>
<feature type="domain" description="Radical SAM core" evidence="7">
    <location>
        <begin position="18"/>
        <end position="121"/>
    </location>
</feature>
<evidence type="ECO:0000256" key="2">
    <source>
        <dbReference type="ARBA" id="ARBA00022485"/>
    </source>
</evidence>
<dbReference type="InterPro" id="IPR007197">
    <property type="entry name" value="rSAM"/>
</dbReference>
<reference evidence="8 9" key="1">
    <citation type="submission" date="2018-08" db="EMBL/GenBank/DDBJ databases">
        <title>A genome reference for cultivated species of the human gut microbiota.</title>
        <authorList>
            <person name="Zou Y."/>
            <person name="Xue W."/>
            <person name="Luo G."/>
        </authorList>
    </citation>
    <scope>NUCLEOTIDE SEQUENCE [LARGE SCALE GENOMIC DNA]</scope>
    <source>
        <strain evidence="8 9">AF35-6BH</strain>
    </source>
</reference>
<evidence type="ECO:0000256" key="3">
    <source>
        <dbReference type="ARBA" id="ARBA00022691"/>
    </source>
</evidence>
<dbReference type="OrthoDB" id="9808591at2"/>
<dbReference type="GO" id="GO:0003824">
    <property type="term" value="F:catalytic activity"/>
    <property type="evidence" value="ECO:0007669"/>
    <property type="project" value="InterPro"/>
</dbReference>
<dbReference type="EMBL" id="QRPK01000154">
    <property type="protein sequence ID" value="RHM03620.1"/>
    <property type="molecule type" value="Genomic_DNA"/>
</dbReference>
<keyword evidence="2" id="KW-0004">4Fe-4S</keyword>
<evidence type="ECO:0000313" key="9">
    <source>
        <dbReference type="Proteomes" id="UP000284868"/>
    </source>
</evidence>
<keyword evidence="5" id="KW-0408">Iron</keyword>
<dbReference type="PANTHER" id="PTHR43787">
    <property type="entry name" value="FEMO COFACTOR BIOSYNTHESIS PROTEIN NIFB-RELATED"/>
    <property type="match status" value="1"/>
</dbReference>
<keyword evidence="3" id="KW-0949">S-adenosyl-L-methionine</keyword>
<dbReference type="SUPFAM" id="SSF102114">
    <property type="entry name" value="Radical SAM enzymes"/>
    <property type="match status" value="1"/>
</dbReference>
<evidence type="ECO:0000256" key="1">
    <source>
        <dbReference type="ARBA" id="ARBA00001966"/>
    </source>
</evidence>
<name>A0A415NT10_9FIRM</name>
<keyword evidence="6" id="KW-0411">Iron-sulfur</keyword>
<evidence type="ECO:0000256" key="6">
    <source>
        <dbReference type="ARBA" id="ARBA00023014"/>
    </source>
</evidence>
<dbReference type="Pfam" id="PF04055">
    <property type="entry name" value="Radical_SAM"/>
    <property type="match status" value="1"/>
</dbReference>
<dbReference type="GO" id="GO:0046872">
    <property type="term" value="F:metal ion binding"/>
    <property type="evidence" value="ECO:0007669"/>
    <property type="project" value="UniProtKB-KW"/>
</dbReference>
<evidence type="ECO:0000313" key="8">
    <source>
        <dbReference type="EMBL" id="RHM03620.1"/>
    </source>
</evidence>
<dbReference type="CDD" id="cd01335">
    <property type="entry name" value="Radical_SAM"/>
    <property type="match status" value="1"/>
</dbReference>
<organism evidence="8 9">
    <name type="scientific">Amedibacillus dolichus</name>
    <dbReference type="NCBI Taxonomy" id="31971"/>
    <lineage>
        <taxon>Bacteria</taxon>
        <taxon>Bacillati</taxon>
        <taxon>Bacillota</taxon>
        <taxon>Erysipelotrichia</taxon>
        <taxon>Erysipelotrichales</taxon>
        <taxon>Erysipelotrichaceae</taxon>
        <taxon>Amedibacillus</taxon>
    </lineage>
</organism>
<dbReference type="InterPro" id="IPR023885">
    <property type="entry name" value="4Fe4S-binding_SPASM_dom"/>
</dbReference>
<keyword evidence="4" id="KW-0479">Metal-binding</keyword>
<dbReference type="Proteomes" id="UP000284868">
    <property type="component" value="Unassembled WGS sequence"/>
</dbReference>
<dbReference type="AlphaFoldDB" id="A0A415NT10"/>
<dbReference type="InterPro" id="IPR013785">
    <property type="entry name" value="Aldolase_TIM"/>
</dbReference>
<comment type="cofactor">
    <cofactor evidence="1">
        <name>[4Fe-4S] cluster</name>
        <dbReference type="ChEBI" id="CHEBI:49883"/>
    </cofactor>
</comment>
<keyword evidence="9" id="KW-1185">Reference proteome</keyword>
<protein>
    <submittedName>
        <fullName evidence="8">Radical SAM protein</fullName>
    </submittedName>
</protein>
<dbReference type="InterPro" id="IPR058240">
    <property type="entry name" value="rSAM_sf"/>
</dbReference>
<evidence type="ECO:0000259" key="7">
    <source>
        <dbReference type="Pfam" id="PF04055"/>
    </source>
</evidence>
<proteinExistence type="predicted"/>
<evidence type="ECO:0000256" key="5">
    <source>
        <dbReference type="ARBA" id="ARBA00023004"/>
    </source>
</evidence>